<dbReference type="Gene3D" id="1.20.59.20">
    <property type="match status" value="1"/>
</dbReference>
<keyword evidence="5 8" id="KW-0547">Nucleotide-binding</keyword>
<evidence type="ECO:0000256" key="1">
    <source>
        <dbReference type="ARBA" id="ARBA00004496"/>
    </source>
</evidence>
<evidence type="ECO:0000256" key="3">
    <source>
        <dbReference type="ARBA" id="ARBA00022598"/>
    </source>
</evidence>
<dbReference type="SMART" id="SM00977">
    <property type="entry name" value="TilS_C"/>
    <property type="match status" value="1"/>
</dbReference>
<dbReference type="SUPFAM" id="SSF52402">
    <property type="entry name" value="Adenine nucleotide alpha hydrolases-like"/>
    <property type="match status" value="1"/>
</dbReference>
<reference evidence="10 11" key="1">
    <citation type="journal article" date="2008" name="Int. J. Syst. Evol. Microbiol.">
        <title>Luteimonas marina sp. nov., isolated from seawater.</title>
        <authorList>
            <person name="Baik K.S."/>
            <person name="Park S.C."/>
            <person name="Kim M.S."/>
            <person name="Kim E.M."/>
            <person name="Park C."/>
            <person name="Chun J."/>
            <person name="Seong C.N."/>
        </authorList>
    </citation>
    <scope>NUCLEOTIDE SEQUENCE [LARGE SCALE GENOMIC DNA]</scope>
    <source>
        <strain evidence="10 11">FR1330</strain>
    </source>
</reference>
<keyword evidence="6 8" id="KW-0067">ATP-binding</keyword>
<sequence length="446" mass="47606">MTFPLTWPDDAPAAANAPLLVGYSGGLDSTVLLQRLAGDAALRARGLRAIHVHHGLHDDADAWAAHCAQACAALDVPLDVVRVRVARDGDGLEAAARGARHAAFESALANGEVLALAHHRDDQAETFLLRALRASGVDGLAAMRAWRRFGRGWLWRPLLDVPRQALRDHALAHGLRWIEDPSNGDDAHDRNFLRLHVMPTLHARWPQADAAFARAAGLQREAAGLLSEADAQALAVARTLDPRCLQVAPLASLPGARQARVLRQWLDEAGLPPLPAEGVARIVRQLLGNAPGEAAEFAWRGAVVRRWRDLLWAGPVLPPAPAGVRIGWDGAMPLPWPGGGTLALDIVQPADGGSGADAAAGIATPFVVHARTGGERITLPGRRHSHALKHVLQDLGVPPWIRARLPLLCDREGTVLAAGHLAFSAGFDAWLRATGRRLHWSGLAAT</sequence>
<dbReference type="PANTHER" id="PTHR43033:SF1">
    <property type="entry name" value="TRNA(ILE)-LYSIDINE SYNTHASE-RELATED"/>
    <property type="match status" value="1"/>
</dbReference>
<evidence type="ECO:0000256" key="8">
    <source>
        <dbReference type="HAMAP-Rule" id="MF_01161"/>
    </source>
</evidence>
<comment type="caution">
    <text evidence="10">The sequence shown here is derived from an EMBL/GenBank/DDBJ whole genome shotgun (WGS) entry which is preliminary data.</text>
</comment>
<dbReference type="EC" id="6.3.4.19" evidence="8"/>
<dbReference type="InterPro" id="IPR012796">
    <property type="entry name" value="Lysidine-tRNA-synth_C"/>
</dbReference>
<dbReference type="InterPro" id="IPR015262">
    <property type="entry name" value="tRNA_Ile_lys_synt_subst-bd"/>
</dbReference>
<dbReference type="RefSeq" id="WP_146389232.1">
    <property type="nucleotide sequence ID" value="NZ_VOHK01000009.1"/>
</dbReference>
<evidence type="ECO:0000256" key="2">
    <source>
        <dbReference type="ARBA" id="ARBA00022490"/>
    </source>
</evidence>
<dbReference type="HAMAP" id="MF_01161">
    <property type="entry name" value="tRNA_Ile_lys_synt"/>
    <property type="match status" value="1"/>
</dbReference>
<proteinExistence type="inferred from homology"/>
<keyword evidence="11" id="KW-1185">Reference proteome</keyword>
<protein>
    <recommendedName>
        <fullName evidence="8">tRNA(Ile)-lysidine synthase</fullName>
        <ecNumber evidence="8">6.3.4.19</ecNumber>
    </recommendedName>
    <alternativeName>
        <fullName evidence="8">tRNA(Ile)-2-lysyl-cytidine synthase</fullName>
    </alternativeName>
    <alternativeName>
        <fullName evidence="8">tRNA(Ile)-lysidine synthetase</fullName>
    </alternativeName>
</protein>
<organism evidence="10 11">
    <name type="scientific">Luteimonas marina</name>
    <dbReference type="NCBI Taxonomy" id="488485"/>
    <lineage>
        <taxon>Bacteria</taxon>
        <taxon>Pseudomonadati</taxon>
        <taxon>Pseudomonadota</taxon>
        <taxon>Gammaproteobacteria</taxon>
        <taxon>Lysobacterales</taxon>
        <taxon>Lysobacteraceae</taxon>
        <taxon>Luteimonas</taxon>
    </lineage>
</organism>
<dbReference type="AlphaFoldDB" id="A0A5C5TTN1"/>
<keyword evidence="2 8" id="KW-0963">Cytoplasm</keyword>
<comment type="domain">
    <text evidence="8">The N-terminal region contains the highly conserved SGGXDS motif, predicted to be a P-loop motif involved in ATP binding.</text>
</comment>
<gene>
    <name evidence="8 10" type="primary">tilS</name>
    <name evidence="10" type="ORF">FQY83_16700</name>
</gene>
<evidence type="ECO:0000259" key="9">
    <source>
        <dbReference type="SMART" id="SM00977"/>
    </source>
</evidence>
<feature type="binding site" evidence="8">
    <location>
        <begin position="24"/>
        <end position="29"/>
    </location>
    <ligand>
        <name>ATP</name>
        <dbReference type="ChEBI" id="CHEBI:30616"/>
    </ligand>
</feature>
<dbReference type="InterPro" id="IPR012795">
    <property type="entry name" value="tRNA_Ile_lys_synt_N"/>
</dbReference>
<evidence type="ECO:0000256" key="7">
    <source>
        <dbReference type="ARBA" id="ARBA00048539"/>
    </source>
</evidence>
<comment type="subcellular location">
    <subcellularLocation>
        <location evidence="1 8">Cytoplasm</location>
    </subcellularLocation>
</comment>
<dbReference type="GO" id="GO:0032267">
    <property type="term" value="F:tRNA(Ile)-lysidine synthase activity"/>
    <property type="evidence" value="ECO:0007669"/>
    <property type="project" value="UniProtKB-EC"/>
</dbReference>
<dbReference type="Proteomes" id="UP000319980">
    <property type="component" value="Unassembled WGS sequence"/>
</dbReference>
<dbReference type="GO" id="GO:0006400">
    <property type="term" value="P:tRNA modification"/>
    <property type="evidence" value="ECO:0007669"/>
    <property type="project" value="UniProtKB-UniRule"/>
</dbReference>
<dbReference type="NCBIfam" id="TIGR02432">
    <property type="entry name" value="lysidine_TilS_N"/>
    <property type="match status" value="1"/>
</dbReference>
<evidence type="ECO:0000256" key="4">
    <source>
        <dbReference type="ARBA" id="ARBA00022694"/>
    </source>
</evidence>
<dbReference type="GO" id="GO:0005524">
    <property type="term" value="F:ATP binding"/>
    <property type="evidence" value="ECO:0007669"/>
    <property type="project" value="UniProtKB-UniRule"/>
</dbReference>
<keyword evidence="3 8" id="KW-0436">Ligase</keyword>
<comment type="similarity">
    <text evidence="8">Belongs to the tRNA(Ile)-lysidine synthase family.</text>
</comment>
<dbReference type="CDD" id="cd01992">
    <property type="entry name" value="TilS_N"/>
    <property type="match status" value="1"/>
</dbReference>
<dbReference type="SUPFAM" id="SSF56037">
    <property type="entry name" value="PheT/TilS domain"/>
    <property type="match status" value="1"/>
</dbReference>
<dbReference type="GO" id="GO:0005737">
    <property type="term" value="C:cytoplasm"/>
    <property type="evidence" value="ECO:0007669"/>
    <property type="project" value="UniProtKB-SubCell"/>
</dbReference>
<feature type="domain" description="Lysidine-tRNA(Ile) synthetase C-terminal" evidence="9">
    <location>
        <begin position="366"/>
        <end position="440"/>
    </location>
</feature>
<name>A0A5C5TTN1_9GAMM</name>
<keyword evidence="4 8" id="KW-0819">tRNA processing</keyword>
<dbReference type="OrthoDB" id="9807403at2"/>
<dbReference type="Gene3D" id="3.40.50.620">
    <property type="entry name" value="HUPs"/>
    <property type="match status" value="1"/>
</dbReference>
<evidence type="ECO:0000313" key="11">
    <source>
        <dbReference type="Proteomes" id="UP000319980"/>
    </source>
</evidence>
<evidence type="ECO:0000313" key="10">
    <source>
        <dbReference type="EMBL" id="TWT17563.1"/>
    </source>
</evidence>
<accession>A0A5C5TTN1</accession>
<dbReference type="Pfam" id="PF01171">
    <property type="entry name" value="ATP_bind_3"/>
    <property type="match status" value="1"/>
</dbReference>
<dbReference type="PANTHER" id="PTHR43033">
    <property type="entry name" value="TRNA(ILE)-LYSIDINE SYNTHASE-RELATED"/>
    <property type="match status" value="1"/>
</dbReference>
<dbReference type="NCBIfam" id="TIGR02433">
    <property type="entry name" value="lysidine_TilS_C"/>
    <property type="match status" value="1"/>
</dbReference>
<dbReference type="EMBL" id="VOHK01000009">
    <property type="protein sequence ID" value="TWT17563.1"/>
    <property type="molecule type" value="Genomic_DNA"/>
</dbReference>
<comment type="catalytic activity">
    <reaction evidence="7 8">
        <text>cytidine(34) in tRNA(Ile2) + L-lysine + ATP = lysidine(34) in tRNA(Ile2) + AMP + diphosphate + H(+)</text>
        <dbReference type="Rhea" id="RHEA:43744"/>
        <dbReference type="Rhea" id="RHEA-COMP:10625"/>
        <dbReference type="Rhea" id="RHEA-COMP:10670"/>
        <dbReference type="ChEBI" id="CHEBI:15378"/>
        <dbReference type="ChEBI" id="CHEBI:30616"/>
        <dbReference type="ChEBI" id="CHEBI:32551"/>
        <dbReference type="ChEBI" id="CHEBI:33019"/>
        <dbReference type="ChEBI" id="CHEBI:82748"/>
        <dbReference type="ChEBI" id="CHEBI:83665"/>
        <dbReference type="ChEBI" id="CHEBI:456215"/>
        <dbReference type="EC" id="6.3.4.19"/>
    </reaction>
</comment>
<dbReference type="InterPro" id="IPR012094">
    <property type="entry name" value="tRNA_Ile_lys_synt"/>
</dbReference>
<evidence type="ECO:0000256" key="5">
    <source>
        <dbReference type="ARBA" id="ARBA00022741"/>
    </source>
</evidence>
<dbReference type="Pfam" id="PF11734">
    <property type="entry name" value="TilS_C"/>
    <property type="match status" value="1"/>
</dbReference>
<evidence type="ECO:0000256" key="6">
    <source>
        <dbReference type="ARBA" id="ARBA00022840"/>
    </source>
</evidence>
<dbReference type="Pfam" id="PF09179">
    <property type="entry name" value="TilS"/>
    <property type="match status" value="1"/>
</dbReference>
<dbReference type="InterPro" id="IPR014729">
    <property type="entry name" value="Rossmann-like_a/b/a_fold"/>
</dbReference>
<dbReference type="InterPro" id="IPR011063">
    <property type="entry name" value="TilS/TtcA_N"/>
</dbReference>
<comment type="function">
    <text evidence="8">Ligates lysine onto the cytidine present at position 34 of the AUA codon-specific tRNA(Ile) that contains the anticodon CAU, in an ATP-dependent manner. Cytidine is converted to lysidine, thus changing the amino acid specificity of the tRNA from methionine to isoleucine.</text>
</comment>
<dbReference type="SUPFAM" id="SSF82829">
    <property type="entry name" value="MesJ substrate recognition domain-like"/>
    <property type="match status" value="1"/>
</dbReference>